<feature type="signal peptide" evidence="7">
    <location>
        <begin position="1"/>
        <end position="20"/>
    </location>
</feature>
<name>A0A8H6XD30_9AGAR</name>
<evidence type="ECO:0000256" key="6">
    <source>
        <dbReference type="RuleBase" id="RU003355"/>
    </source>
</evidence>
<feature type="domain" description="Peptidase S8/S53" evidence="8">
    <location>
        <begin position="146"/>
        <end position="367"/>
    </location>
</feature>
<organism evidence="10 11">
    <name type="scientific">Mycena sanguinolenta</name>
    <dbReference type="NCBI Taxonomy" id="230812"/>
    <lineage>
        <taxon>Eukaryota</taxon>
        <taxon>Fungi</taxon>
        <taxon>Dikarya</taxon>
        <taxon>Basidiomycota</taxon>
        <taxon>Agaricomycotina</taxon>
        <taxon>Agaricomycetes</taxon>
        <taxon>Agaricomycetidae</taxon>
        <taxon>Agaricales</taxon>
        <taxon>Marasmiineae</taxon>
        <taxon>Mycenaceae</taxon>
        <taxon>Mycena</taxon>
    </lineage>
</organism>
<dbReference type="InterPro" id="IPR034193">
    <property type="entry name" value="PCSK9_ProteinaseK-like"/>
</dbReference>
<evidence type="ECO:0000313" key="11">
    <source>
        <dbReference type="Proteomes" id="UP000623467"/>
    </source>
</evidence>
<evidence type="ECO:0000256" key="2">
    <source>
        <dbReference type="ARBA" id="ARBA00022670"/>
    </source>
</evidence>
<dbReference type="PANTHER" id="PTHR43806">
    <property type="entry name" value="PEPTIDASE S8"/>
    <property type="match status" value="1"/>
</dbReference>
<evidence type="ECO:0000256" key="4">
    <source>
        <dbReference type="ARBA" id="ARBA00022825"/>
    </source>
</evidence>
<dbReference type="PROSITE" id="PS00136">
    <property type="entry name" value="SUBTILASE_ASP"/>
    <property type="match status" value="1"/>
</dbReference>
<gene>
    <name evidence="10" type="ORF">MSAN_02211400</name>
</gene>
<dbReference type="CDD" id="cd04077">
    <property type="entry name" value="Peptidases_S8_PCSK9_ProteinaseK_like"/>
    <property type="match status" value="1"/>
</dbReference>
<evidence type="ECO:0000256" key="1">
    <source>
        <dbReference type="ARBA" id="ARBA00011073"/>
    </source>
</evidence>
<dbReference type="PROSITE" id="PS51892">
    <property type="entry name" value="SUBTILASE"/>
    <property type="match status" value="1"/>
</dbReference>
<feature type="active site" description="Charge relay system" evidence="5">
    <location>
        <position position="187"/>
    </location>
</feature>
<dbReference type="PROSITE" id="PS00138">
    <property type="entry name" value="SUBTILASE_SER"/>
    <property type="match status" value="1"/>
</dbReference>
<accession>A0A8H6XD30</accession>
<comment type="caution">
    <text evidence="10">The sequence shown here is derived from an EMBL/GenBank/DDBJ whole genome shotgun (WGS) entry which is preliminary data.</text>
</comment>
<comment type="similarity">
    <text evidence="1 5 6">Belongs to the peptidase S8 family.</text>
</comment>
<dbReference type="GO" id="GO:0006508">
    <property type="term" value="P:proteolysis"/>
    <property type="evidence" value="ECO:0007669"/>
    <property type="project" value="UniProtKB-KW"/>
</dbReference>
<dbReference type="GO" id="GO:0004252">
    <property type="term" value="F:serine-type endopeptidase activity"/>
    <property type="evidence" value="ECO:0007669"/>
    <property type="project" value="UniProtKB-UniRule"/>
</dbReference>
<feature type="chain" id="PRO_5034104400" evidence="7">
    <location>
        <begin position="21"/>
        <end position="470"/>
    </location>
</feature>
<dbReference type="InterPro" id="IPR023828">
    <property type="entry name" value="Peptidase_S8_Ser-AS"/>
</dbReference>
<keyword evidence="3 5" id="KW-0378">Hydrolase</keyword>
<keyword evidence="2 5" id="KW-0645">Protease</keyword>
<dbReference type="PRINTS" id="PR00723">
    <property type="entry name" value="SUBTILISIN"/>
</dbReference>
<dbReference type="AlphaFoldDB" id="A0A8H6XD30"/>
<dbReference type="InterPro" id="IPR015500">
    <property type="entry name" value="Peptidase_S8_subtilisin-rel"/>
</dbReference>
<evidence type="ECO:0000256" key="5">
    <source>
        <dbReference type="PROSITE-ProRule" id="PRU01240"/>
    </source>
</evidence>
<keyword evidence="11" id="KW-1185">Reference proteome</keyword>
<dbReference type="SUPFAM" id="SSF52743">
    <property type="entry name" value="Subtilisin-like"/>
    <property type="match status" value="1"/>
</dbReference>
<dbReference type="Proteomes" id="UP000623467">
    <property type="component" value="Unassembled WGS sequence"/>
</dbReference>
<dbReference type="Pfam" id="PF00082">
    <property type="entry name" value="Peptidase_S8"/>
    <property type="match status" value="1"/>
</dbReference>
<dbReference type="Gene3D" id="3.30.70.80">
    <property type="entry name" value="Peptidase S8 propeptide/proteinase inhibitor I9"/>
    <property type="match status" value="1"/>
</dbReference>
<proteinExistence type="inferred from homology"/>
<dbReference type="EMBL" id="JACAZH010000032">
    <property type="protein sequence ID" value="KAF7338882.1"/>
    <property type="molecule type" value="Genomic_DNA"/>
</dbReference>
<sequence>MPSTCFPLVFVLTLAVTVSTVPLSSSSSSIPSQAPLLDHHIYGSINDSYIVVLKPEISPAVMQNHFNLLVAAHERQPLIGSDFAITHVYDHINGYAGRFSEDSVEQLRAMPEVDFIERDQGLARISHRPKLTLGTFSRYEHDPTGGNGVDVYVIDTGINTRHSEFEGRAEWGLTALNNEVDEDTNGHGTHCAGIIASRTYGVAKAARVIAVKVLGSDGKGSTSSVIAGVLYAVTSAVNKAHRGDASYKGSVINMSLGGGRSRALDRTVNGAVDAGLHVAVAAGNDKRNACDVSPARAEKVITVGASTIRDERAYFSNYGECVDVFAPGMKIRSTFIGSNHATSIKSGTSMASPHTAGMLAYLVSLDTAFVPDAFEAGTAKSPFFACLSKCSLYALARGILRGWFANSLTVPDYLSTYLPTTDEMSVVPSITPAQTKRLLLQLATPNVLTNVGKRSPNLLIFNNYTESLEH</sequence>
<dbReference type="InterPro" id="IPR023827">
    <property type="entry name" value="Peptidase_S8_Asp-AS"/>
</dbReference>
<keyword evidence="4 5" id="KW-0720">Serine protease</keyword>
<dbReference type="InterPro" id="IPR037045">
    <property type="entry name" value="S8pro/Inhibitor_I9_sf"/>
</dbReference>
<feature type="active site" description="Charge relay system" evidence="5">
    <location>
        <position position="155"/>
    </location>
</feature>
<dbReference type="PROSITE" id="PS00137">
    <property type="entry name" value="SUBTILASE_HIS"/>
    <property type="match status" value="1"/>
</dbReference>
<evidence type="ECO:0000256" key="7">
    <source>
        <dbReference type="SAM" id="SignalP"/>
    </source>
</evidence>
<dbReference type="Gene3D" id="3.40.50.200">
    <property type="entry name" value="Peptidase S8/S53 domain"/>
    <property type="match status" value="1"/>
</dbReference>
<keyword evidence="7" id="KW-0732">Signal</keyword>
<evidence type="ECO:0000259" key="8">
    <source>
        <dbReference type="Pfam" id="PF00082"/>
    </source>
</evidence>
<protein>
    <submittedName>
        <fullName evidence="10">Serine-type endopeptidase</fullName>
    </submittedName>
</protein>
<dbReference type="InterPro" id="IPR000209">
    <property type="entry name" value="Peptidase_S8/S53_dom"/>
</dbReference>
<dbReference type="PANTHER" id="PTHR43806:SF11">
    <property type="entry name" value="CEREVISIN-RELATED"/>
    <property type="match status" value="1"/>
</dbReference>
<dbReference type="SUPFAM" id="SSF54897">
    <property type="entry name" value="Protease propeptides/inhibitors"/>
    <property type="match status" value="1"/>
</dbReference>
<dbReference type="OrthoDB" id="206201at2759"/>
<dbReference type="InterPro" id="IPR050131">
    <property type="entry name" value="Peptidase_S8_subtilisin-like"/>
</dbReference>
<dbReference type="InterPro" id="IPR036852">
    <property type="entry name" value="Peptidase_S8/S53_dom_sf"/>
</dbReference>
<feature type="active site" description="Charge relay system" evidence="5">
    <location>
        <position position="349"/>
    </location>
</feature>
<reference evidence="10" key="1">
    <citation type="submission" date="2020-05" db="EMBL/GenBank/DDBJ databases">
        <title>Mycena genomes resolve the evolution of fungal bioluminescence.</title>
        <authorList>
            <person name="Tsai I.J."/>
        </authorList>
    </citation>
    <scope>NUCLEOTIDE SEQUENCE</scope>
    <source>
        <strain evidence="10">160909Yilan</strain>
    </source>
</reference>
<dbReference type="InterPro" id="IPR022398">
    <property type="entry name" value="Peptidase_S8_His-AS"/>
</dbReference>
<evidence type="ECO:0000256" key="3">
    <source>
        <dbReference type="ARBA" id="ARBA00022801"/>
    </source>
</evidence>
<dbReference type="Pfam" id="PF05922">
    <property type="entry name" value="Inhibitor_I9"/>
    <property type="match status" value="1"/>
</dbReference>
<evidence type="ECO:0000259" key="9">
    <source>
        <dbReference type="Pfam" id="PF05922"/>
    </source>
</evidence>
<dbReference type="InterPro" id="IPR010259">
    <property type="entry name" value="S8pro/Inhibitor_I9"/>
</dbReference>
<dbReference type="GO" id="GO:0005615">
    <property type="term" value="C:extracellular space"/>
    <property type="evidence" value="ECO:0007669"/>
    <property type="project" value="TreeGrafter"/>
</dbReference>
<feature type="domain" description="Inhibitor I9" evidence="9">
    <location>
        <begin position="48"/>
        <end position="120"/>
    </location>
</feature>
<evidence type="ECO:0000313" key="10">
    <source>
        <dbReference type="EMBL" id="KAF7338882.1"/>
    </source>
</evidence>